<keyword evidence="13" id="KW-1185">Reference proteome</keyword>
<keyword evidence="5 9" id="KW-0479">Metal-binding</keyword>
<dbReference type="GO" id="GO:0020037">
    <property type="term" value="F:heme binding"/>
    <property type="evidence" value="ECO:0007669"/>
    <property type="project" value="InterPro"/>
</dbReference>
<dbReference type="InterPro" id="IPR002401">
    <property type="entry name" value="Cyt_P450_E_grp-I"/>
</dbReference>
<evidence type="ECO:0000256" key="7">
    <source>
        <dbReference type="ARBA" id="ARBA00023004"/>
    </source>
</evidence>
<dbReference type="PRINTS" id="PR00385">
    <property type="entry name" value="P450"/>
</dbReference>
<evidence type="ECO:0000313" key="12">
    <source>
        <dbReference type="EMBL" id="CDO70377.1"/>
    </source>
</evidence>
<reference evidence="12" key="1">
    <citation type="submission" date="2014-01" db="EMBL/GenBank/DDBJ databases">
        <title>The genome of the white-rot fungus Pycnoporus cinnabarinus: a basidiomycete model with a versatile arsenal for lignocellulosic biomass breakdown.</title>
        <authorList>
            <person name="Levasseur A."/>
            <person name="Lomascolo A."/>
            <person name="Ruiz-Duenas F.J."/>
            <person name="Uzan E."/>
            <person name="Piumi F."/>
            <person name="Kues U."/>
            <person name="Ram A.F.J."/>
            <person name="Murat C."/>
            <person name="Haon M."/>
            <person name="Benoit I."/>
            <person name="Arfi Y."/>
            <person name="Chevret D."/>
            <person name="Drula E."/>
            <person name="Kwon M.J."/>
            <person name="Gouret P."/>
            <person name="Lesage-Meessen L."/>
            <person name="Lombard V."/>
            <person name="Mariette J."/>
            <person name="Noirot C."/>
            <person name="Park J."/>
            <person name="Patyshakuliyeva A."/>
            <person name="Wieneger R.A.B."/>
            <person name="Wosten H.A.B."/>
            <person name="Martin F."/>
            <person name="Coutinho P.M."/>
            <person name="de Vries R."/>
            <person name="Martinez A.T."/>
            <person name="Klopp C."/>
            <person name="Pontarotti P."/>
            <person name="Henrissat B."/>
            <person name="Record E."/>
        </authorList>
    </citation>
    <scope>NUCLEOTIDE SEQUENCE [LARGE SCALE GENOMIC DNA]</scope>
    <source>
        <strain evidence="12">BRFM137</strain>
    </source>
</reference>
<dbReference type="GO" id="GO:0004497">
    <property type="term" value="F:monooxygenase activity"/>
    <property type="evidence" value="ECO:0007669"/>
    <property type="project" value="UniProtKB-KW"/>
</dbReference>
<dbReference type="InterPro" id="IPR017972">
    <property type="entry name" value="Cyt_P450_CS"/>
</dbReference>
<dbReference type="InterPro" id="IPR001128">
    <property type="entry name" value="Cyt_P450"/>
</dbReference>
<protein>
    <recommendedName>
        <fullName evidence="11">Flavodoxin-like domain-containing protein</fullName>
    </recommendedName>
</protein>
<dbReference type="PROSITE" id="PS00086">
    <property type="entry name" value="CYTOCHROME_P450"/>
    <property type="match status" value="1"/>
</dbReference>
<evidence type="ECO:0000256" key="8">
    <source>
        <dbReference type="ARBA" id="ARBA00023033"/>
    </source>
</evidence>
<evidence type="ECO:0000256" key="3">
    <source>
        <dbReference type="ARBA" id="ARBA00010617"/>
    </source>
</evidence>
<dbReference type="GO" id="GO:0005506">
    <property type="term" value="F:iron ion binding"/>
    <property type="evidence" value="ECO:0007669"/>
    <property type="project" value="InterPro"/>
</dbReference>
<keyword evidence="4 9" id="KW-0349">Heme</keyword>
<dbReference type="AlphaFoldDB" id="A0A060S7C9"/>
<evidence type="ECO:0000256" key="5">
    <source>
        <dbReference type="ARBA" id="ARBA00022723"/>
    </source>
</evidence>
<comment type="caution">
    <text evidence="12">The sequence shown here is derived from an EMBL/GenBank/DDBJ whole genome shotgun (WGS) entry which is preliminary data.</text>
</comment>
<dbReference type="Pfam" id="PF00067">
    <property type="entry name" value="p450"/>
    <property type="match status" value="1"/>
</dbReference>
<sequence length="355" mass="39727">MSQLLTFLIAGHETTSGLLAFTIYYLCKNPEAMRKLREEVDDVLSDEPIQLEHIAKLKYTSACLRESRRLSPPAMMRVVRSIEDTTIGGGKYAIPKDSVLAITPASAKRIRKCGAREYKPERLYGENFEKLPPNAWQPFGYGMRACIGRPFAWQEAHIALATAMQKFDIVMHDPSYNLELKQSLTIKPKGFYIHAIPRKRSASLSVTPLSSTLNGAPRMVTDVGKQNGHANAEPTQKFDSPSYGFKASLETLDSAVARLPTDGPVIIVTASFEGEPADNAAHFVEWLQNLKDYETNNVKYAVFGCGNRDWTYQRVPTLIDDLLHEHGARRLQERGAGDAQAAEFFQAFDEWEAQL</sequence>
<dbReference type="SUPFAM" id="SSF52218">
    <property type="entry name" value="Flavoproteins"/>
    <property type="match status" value="1"/>
</dbReference>
<dbReference type="Proteomes" id="UP000029665">
    <property type="component" value="Unassembled WGS sequence"/>
</dbReference>
<keyword evidence="8 10" id="KW-0503">Monooxygenase</keyword>
<dbReference type="InterPro" id="IPR050121">
    <property type="entry name" value="Cytochrome_P450_monoxygenase"/>
</dbReference>
<dbReference type="Gene3D" id="1.10.630.10">
    <property type="entry name" value="Cytochrome P450"/>
    <property type="match status" value="1"/>
</dbReference>
<dbReference type="InterPro" id="IPR029039">
    <property type="entry name" value="Flavoprotein-like_sf"/>
</dbReference>
<feature type="domain" description="Flavodoxin-like" evidence="11">
    <location>
        <begin position="206"/>
        <end position="355"/>
    </location>
</feature>
<comment type="similarity">
    <text evidence="3 10">Belongs to the cytochrome P450 family.</text>
</comment>
<feature type="binding site" description="axial binding residue" evidence="9">
    <location>
        <position position="146"/>
    </location>
    <ligand>
        <name>heme</name>
        <dbReference type="ChEBI" id="CHEBI:30413"/>
    </ligand>
    <ligandPart>
        <name>Fe</name>
        <dbReference type="ChEBI" id="CHEBI:18248"/>
    </ligandPart>
</feature>
<accession>A0A060S7C9</accession>
<dbReference type="Pfam" id="PF00258">
    <property type="entry name" value="Flavodoxin_1"/>
    <property type="match status" value="1"/>
</dbReference>
<evidence type="ECO:0000256" key="9">
    <source>
        <dbReference type="PIRSR" id="PIRSR602401-1"/>
    </source>
</evidence>
<evidence type="ECO:0000256" key="10">
    <source>
        <dbReference type="RuleBase" id="RU000461"/>
    </source>
</evidence>
<dbReference type="HOGENOM" id="CLU_781065_0_0_1"/>
<dbReference type="InterPro" id="IPR008254">
    <property type="entry name" value="Flavodoxin/NO_synth"/>
</dbReference>
<dbReference type="InterPro" id="IPR036396">
    <property type="entry name" value="Cyt_P450_sf"/>
</dbReference>
<keyword evidence="6 10" id="KW-0560">Oxidoreductase</keyword>
<dbReference type="PRINTS" id="PR00463">
    <property type="entry name" value="EP450I"/>
</dbReference>
<evidence type="ECO:0000259" key="11">
    <source>
        <dbReference type="PROSITE" id="PS50902"/>
    </source>
</evidence>
<dbReference type="GO" id="GO:0016705">
    <property type="term" value="F:oxidoreductase activity, acting on paired donors, with incorporation or reduction of molecular oxygen"/>
    <property type="evidence" value="ECO:0007669"/>
    <property type="project" value="InterPro"/>
</dbReference>
<dbReference type="SUPFAM" id="SSF48264">
    <property type="entry name" value="Cytochrome P450"/>
    <property type="match status" value="1"/>
</dbReference>
<dbReference type="PANTHER" id="PTHR24305:SF166">
    <property type="entry name" value="CYTOCHROME P450 12A4, MITOCHONDRIAL-RELATED"/>
    <property type="match status" value="1"/>
</dbReference>
<dbReference type="PANTHER" id="PTHR24305">
    <property type="entry name" value="CYTOCHROME P450"/>
    <property type="match status" value="1"/>
</dbReference>
<evidence type="ECO:0000313" key="13">
    <source>
        <dbReference type="Proteomes" id="UP000029665"/>
    </source>
</evidence>
<dbReference type="OrthoDB" id="1470350at2759"/>
<name>A0A060S7C9_PYCCI</name>
<evidence type="ECO:0000256" key="2">
    <source>
        <dbReference type="ARBA" id="ARBA00005179"/>
    </source>
</evidence>
<gene>
    <name evidence="12" type="ORF">BN946_scf184999.g17</name>
</gene>
<comment type="cofactor">
    <cofactor evidence="1 9">
        <name>heme</name>
        <dbReference type="ChEBI" id="CHEBI:30413"/>
    </cofactor>
</comment>
<dbReference type="PROSITE" id="PS50902">
    <property type="entry name" value="FLAVODOXIN_LIKE"/>
    <property type="match status" value="1"/>
</dbReference>
<dbReference type="STRING" id="5643.A0A060S7C9"/>
<dbReference type="EMBL" id="CCBP010000081">
    <property type="protein sequence ID" value="CDO70377.1"/>
    <property type="molecule type" value="Genomic_DNA"/>
</dbReference>
<organism evidence="12 13">
    <name type="scientific">Pycnoporus cinnabarinus</name>
    <name type="common">Cinnabar-red polypore</name>
    <name type="synonym">Trametes cinnabarina</name>
    <dbReference type="NCBI Taxonomy" id="5643"/>
    <lineage>
        <taxon>Eukaryota</taxon>
        <taxon>Fungi</taxon>
        <taxon>Dikarya</taxon>
        <taxon>Basidiomycota</taxon>
        <taxon>Agaricomycotina</taxon>
        <taxon>Agaricomycetes</taxon>
        <taxon>Polyporales</taxon>
        <taxon>Polyporaceae</taxon>
        <taxon>Trametes</taxon>
    </lineage>
</organism>
<keyword evidence="7 9" id="KW-0408">Iron</keyword>
<dbReference type="GO" id="GO:0010181">
    <property type="term" value="F:FMN binding"/>
    <property type="evidence" value="ECO:0007669"/>
    <property type="project" value="InterPro"/>
</dbReference>
<evidence type="ECO:0000256" key="4">
    <source>
        <dbReference type="ARBA" id="ARBA00022617"/>
    </source>
</evidence>
<dbReference type="Gene3D" id="3.40.50.360">
    <property type="match status" value="1"/>
</dbReference>
<evidence type="ECO:0000256" key="1">
    <source>
        <dbReference type="ARBA" id="ARBA00001971"/>
    </source>
</evidence>
<comment type="pathway">
    <text evidence="2">Secondary metabolite biosynthesis.</text>
</comment>
<evidence type="ECO:0000256" key="6">
    <source>
        <dbReference type="ARBA" id="ARBA00023002"/>
    </source>
</evidence>
<proteinExistence type="inferred from homology"/>